<dbReference type="Proteomes" id="UP001084197">
    <property type="component" value="Unassembled WGS sequence"/>
</dbReference>
<accession>A0A9J6RAI5</accession>
<evidence type="ECO:0000313" key="7">
    <source>
        <dbReference type="Proteomes" id="UP001084197"/>
    </source>
</evidence>
<dbReference type="CDD" id="cd13585">
    <property type="entry name" value="PBP2_TMBP_like"/>
    <property type="match status" value="1"/>
</dbReference>
<evidence type="ECO:0000256" key="5">
    <source>
        <dbReference type="SAM" id="SignalP"/>
    </source>
</evidence>
<keyword evidence="3" id="KW-0813">Transport</keyword>
<feature type="signal peptide" evidence="5">
    <location>
        <begin position="1"/>
        <end position="23"/>
    </location>
</feature>
<proteinExistence type="inferred from homology"/>
<dbReference type="GO" id="GO:0030313">
    <property type="term" value="C:cell envelope"/>
    <property type="evidence" value="ECO:0007669"/>
    <property type="project" value="UniProtKB-SubCell"/>
</dbReference>
<keyword evidence="4 5" id="KW-0732">Signal</keyword>
<dbReference type="PROSITE" id="PS51257">
    <property type="entry name" value="PROKAR_LIPOPROTEIN"/>
    <property type="match status" value="1"/>
</dbReference>
<reference evidence="6" key="1">
    <citation type="submission" date="2022-11" db="EMBL/GenBank/DDBJ databases">
        <title>WGS of Natronobacillus azotifigens 24KS-1, an anaerobic diazotrophic haloalkaliphile from soda-rich habitats.</title>
        <authorList>
            <person name="Sorokin D.Y."/>
            <person name="Merkel A.Y."/>
        </authorList>
    </citation>
    <scope>NUCLEOTIDE SEQUENCE</scope>
    <source>
        <strain evidence="6">24KS-1</strain>
    </source>
</reference>
<comment type="subcellular location">
    <subcellularLocation>
        <location evidence="1">Cell envelope</location>
    </subcellularLocation>
</comment>
<protein>
    <submittedName>
        <fullName evidence="6">Sugar ABC transporter substrate-binding protein</fullName>
    </submittedName>
</protein>
<dbReference type="SUPFAM" id="SSF53850">
    <property type="entry name" value="Periplasmic binding protein-like II"/>
    <property type="match status" value="1"/>
</dbReference>
<evidence type="ECO:0000256" key="2">
    <source>
        <dbReference type="ARBA" id="ARBA00008520"/>
    </source>
</evidence>
<dbReference type="Gene3D" id="3.40.190.10">
    <property type="entry name" value="Periplasmic binding protein-like II"/>
    <property type="match status" value="1"/>
</dbReference>
<dbReference type="Pfam" id="PF01547">
    <property type="entry name" value="SBP_bac_1"/>
    <property type="match status" value="1"/>
</dbReference>
<dbReference type="RefSeq" id="WP_268779032.1">
    <property type="nucleotide sequence ID" value="NZ_JAPRAT010000004.1"/>
</dbReference>
<dbReference type="PANTHER" id="PTHR43649">
    <property type="entry name" value="ARABINOSE-BINDING PROTEIN-RELATED"/>
    <property type="match status" value="1"/>
</dbReference>
<gene>
    <name evidence="6" type="ORF">OWO01_03445</name>
</gene>
<comment type="caution">
    <text evidence="6">The sequence shown here is derived from an EMBL/GenBank/DDBJ whole genome shotgun (WGS) entry which is preliminary data.</text>
</comment>
<feature type="chain" id="PRO_5039920207" evidence="5">
    <location>
        <begin position="24"/>
        <end position="428"/>
    </location>
</feature>
<evidence type="ECO:0000256" key="4">
    <source>
        <dbReference type="ARBA" id="ARBA00022729"/>
    </source>
</evidence>
<evidence type="ECO:0000256" key="3">
    <source>
        <dbReference type="ARBA" id="ARBA00022448"/>
    </source>
</evidence>
<comment type="similarity">
    <text evidence="2">Belongs to the bacterial solute-binding protein 1 family.</text>
</comment>
<keyword evidence="7" id="KW-1185">Reference proteome</keyword>
<dbReference type="InterPro" id="IPR050490">
    <property type="entry name" value="Bact_solute-bd_prot1"/>
</dbReference>
<organism evidence="6 7">
    <name type="scientific">Natronobacillus azotifigens</name>
    <dbReference type="NCBI Taxonomy" id="472978"/>
    <lineage>
        <taxon>Bacteria</taxon>
        <taxon>Bacillati</taxon>
        <taxon>Bacillota</taxon>
        <taxon>Bacilli</taxon>
        <taxon>Bacillales</taxon>
        <taxon>Bacillaceae</taxon>
        <taxon>Natronobacillus</taxon>
    </lineage>
</organism>
<sequence length="428" mass="48099">MNKTFLKFGVVIFVSLFFIVACGNENDEGGEETGEYAVNGEVTLDFAIWDSNQEPGLRQIADAFEEENDGIRINITVNGWADYWTMLEAGATGESLPDVFWMHSNEIHRYASNDMLMVLNDQVDASDQIDMANYPEGLVEIYTLDDHYYTIPKDYDTIGLWYNKTMFDEAGVDYPDESWTWDDLYDAAVALTKDDGEQYGILTPLHSQEGYYNFVYQNGGTIITDDKVSGYDDPNTIEALEFYINFVREGLSPQIFGDAERATVLENGLAAMGFFGSWNLAGFSENEYMAEHFDVAVLPASNDGGRASIFNGLGNAIAYNTDHPEEAWRWVEYLGSEEGQRMQAELGIAISAYEGTADAWVDSNDLFDIEVFIDMVEYGQIRPYSNTTGVWEDRAYEELNGAFTGDKTVEEAANDAARVMNESLERED</sequence>
<evidence type="ECO:0000256" key="1">
    <source>
        <dbReference type="ARBA" id="ARBA00004196"/>
    </source>
</evidence>
<evidence type="ECO:0000313" key="6">
    <source>
        <dbReference type="EMBL" id="MCZ0702265.1"/>
    </source>
</evidence>
<dbReference type="InterPro" id="IPR006059">
    <property type="entry name" value="SBP"/>
</dbReference>
<dbReference type="PANTHER" id="PTHR43649:SF31">
    <property type="entry name" value="SN-GLYCEROL-3-PHOSPHATE-BINDING PERIPLASMIC PROTEIN UGPB"/>
    <property type="match status" value="1"/>
</dbReference>
<dbReference type="EMBL" id="JAPRAT010000004">
    <property type="protein sequence ID" value="MCZ0702265.1"/>
    <property type="molecule type" value="Genomic_DNA"/>
</dbReference>
<dbReference type="AlphaFoldDB" id="A0A9J6RAI5"/>
<name>A0A9J6RAI5_9BACI</name>